<dbReference type="Pfam" id="PF13412">
    <property type="entry name" value="HTH_24"/>
    <property type="match status" value="1"/>
</dbReference>
<gene>
    <name evidence="2" type="ORF">BKA15_002515</name>
</gene>
<reference evidence="2 3" key="1">
    <citation type="submission" date="2020-07" db="EMBL/GenBank/DDBJ databases">
        <title>Sequencing the genomes of 1000 actinobacteria strains.</title>
        <authorList>
            <person name="Klenk H.-P."/>
        </authorList>
    </citation>
    <scope>NUCLEOTIDE SEQUENCE [LARGE SCALE GENOMIC DNA]</scope>
    <source>
        <strain evidence="2 3">DSM 22083</strain>
    </source>
</reference>
<comment type="caution">
    <text evidence="2">The sequence shown here is derived from an EMBL/GenBank/DDBJ whole genome shotgun (WGS) entry which is preliminary data.</text>
</comment>
<dbReference type="SUPFAM" id="SSF46785">
    <property type="entry name" value="Winged helix' DNA-binding domain"/>
    <property type="match status" value="1"/>
</dbReference>
<evidence type="ECO:0000313" key="3">
    <source>
        <dbReference type="Proteomes" id="UP000569914"/>
    </source>
</evidence>
<organism evidence="2 3">
    <name type="scientific">Microlunatus parietis</name>
    <dbReference type="NCBI Taxonomy" id="682979"/>
    <lineage>
        <taxon>Bacteria</taxon>
        <taxon>Bacillati</taxon>
        <taxon>Actinomycetota</taxon>
        <taxon>Actinomycetes</taxon>
        <taxon>Propionibacteriales</taxon>
        <taxon>Propionibacteriaceae</taxon>
        <taxon>Microlunatus</taxon>
    </lineage>
</organism>
<dbReference type="Gene3D" id="1.10.10.10">
    <property type="entry name" value="Winged helix-like DNA-binding domain superfamily/Winged helix DNA-binding domain"/>
    <property type="match status" value="1"/>
</dbReference>
<name>A0A7Y9I6H6_9ACTN</name>
<dbReference type="InterPro" id="IPR036388">
    <property type="entry name" value="WH-like_DNA-bd_sf"/>
</dbReference>
<dbReference type="Proteomes" id="UP000569914">
    <property type="component" value="Unassembled WGS sequence"/>
</dbReference>
<dbReference type="Gene3D" id="3.30.420.40">
    <property type="match status" value="2"/>
</dbReference>
<dbReference type="InterPro" id="IPR036390">
    <property type="entry name" value="WH_DNA-bd_sf"/>
</dbReference>
<dbReference type="PANTHER" id="PTHR18964:SF149">
    <property type="entry name" value="BIFUNCTIONAL UDP-N-ACETYLGLUCOSAMINE 2-EPIMERASE_N-ACETYLMANNOSAMINE KINASE"/>
    <property type="match status" value="1"/>
</dbReference>
<dbReference type="RefSeq" id="WP_218871253.1">
    <property type="nucleotide sequence ID" value="NZ_JACCBU010000001.1"/>
</dbReference>
<dbReference type="InterPro" id="IPR043129">
    <property type="entry name" value="ATPase_NBD"/>
</dbReference>
<dbReference type="InterPro" id="IPR049874">
    <property type="entry name" value="ROK_cs"/>
</dbReference>
<evidence type="ECO:0000313" key="2">
    <source>
        <dbReference type="EMBL" id="NYE71186.1"/>
    </source>
</evidence>
<dbReference type="PROSITE" id="PS01125">
    <property type="entry name" value="ROK"/>
    <property type="match status" value="1"/>
</dbReference>
<dbReference type="PANTHER" id="PTHR18964">
    <property type="entry name" value="ROK (REPRESSOR, ORF, KINASE) FAMILY"/>
    <property type="match status" value="1"/>
</dbReference>
<proteinExistence type="inferred from homology"/>
<dbReference type="InterPro" id="IPR000600">
    <property type="entry name" value="ROK"/>
</dbReference>
<dbReference type="EMBL" id="JACCBU010000001">
    <property type="protein sequence ID" value="NYE71186.1"/>
    <property type="molecule type" value="Genomic_DNA"/>
</dbReference>
<dbReference type="GO" id="GO:0016301">
    <property type="term" value="F:kinase activity"/>
    <property type="evidence" value="ECO:0007669"/>
    <property type="project" value="UniProtKB-KW"/>
</dbReference>
<keyword evidence="2" id="KW-0808">Transferase</keyword>
<keyword evidence="3" id="KW-1185">Reference proteome</keyword>
<accession>A0A7Y9I6H6</accession>
<dbReference type="Pfam" id="PF00480">
    <property type="entry name" value="ROK"/>
    <property type="match status" value="1"/>
</dbReference>
<sequence>MSAASSPEPVSIPASERVFSLILAEGPISRVAIARRTGLSQAAVTKLAKPLLAAGYLEETADRERTGPGAGRPASPLQIRAEREFFVGIKLTEYHLIGVLADLRADVRARLTRDLSRRDPAGTVTQLAAMVDWLRRAEPRFHERSSSLGVAVSGDVDRRRGLVGYSPFLDWHDVPLAAMIGEATGMTVTIENDVKALTVGEQWYGAGAGVADFAVVTLGQGIGSGLVLGNRLHSGAYGVAGELGHTPVGGDEPPCRCGGRGCVEAIASSEVITAEVRRATGSTSLGFPNAVRLAESDDPVVKPIFDRAAAAVGRAIATLANLTGPERIVVAADNRDLAGYRGFHDEVRRSYTQQAFGSAGHSDLVFVHRPLDAWARAAAVIALQARLAR</sequence>
<dbReference type="AlphaFoldDB" id="A0A7Y9I6H6"/>
<evidence type="ECO:0000256" key="1">
    <source>
        <dbReference type="ARBA" id="ARBA00006479"/>
    </source>
</evidence>
<protein>
    <submittedName>
        <fullName evidence="2">Putative NBD/HSP70 family sugar kinase</fullName>
    </submittedName>
</protein>
<keyword evidence="2" id="KW-0418">Kinase</keyword>
<comment type="similarity">
    <text evidence="1">Belongs to the ROK (NagC/XylR) family.</text>
</comment>
<dbReference type="SUPFAM" id="SSF53067">
    <property type="entry name" value="Actin-like ATPase domain"/>
    <property type="match status" value="1"/>
</dbReference>